<dbReference type="EMBL" id="JAMQAW010000029">
    <property type="protein sequence ID" value="MCM2391251.1"/>
    <property type="molecule type" value="Genomic_DNA"/>
</dbReference>
<sequence>MRPASAPVALRTVRTLRVAPIVPAVELTGRSIPMNCTTVVASRMVPVPPTVSVVRVPLTVSVVRVPLTVSVVRVS</sequence>
<gene>
    <name evidence="1" type="ORF">NBG84_23660</name>
</gene>
<accession>A0ABT0USN0</accession>
<protein>
    <submittedName>
        <fullName evidence="1">Uncharacterized protein</fullName>
    </submittedName>
</protein>
<evidence type="ECO:0000313" key="2">
    <source>
        <dbReference type="Proteomes" id="UP001431429"/>
    </source>
</evidence>
<keyword evidence="2" id="KW-1185">Reference proteome</keyword>
<comment type="caution">
    <text evidence="1">The sequence shown here is derived from an EMBL/GenBank/DDBJ whole genome shotgun (WGS) entry which is preliminary data.</text>
</comment>
<organism evidence="1 2">
    <name type="scientific">Streptomyces albipurpureus</name>
    <dbReference type="NCBI Taxonomy" id="2897419"/>
    <lineage>
        <taxon>Bacteria</taxon>
        <taxon>Bacillati</taxon>
        <taxon>Actinomycetota</taxon>
        <taxon>Actinomycetes</taxon>
        <taxon>Kitasatosporales</taxon>
        <taxon>Streptomycetaceae</taxon>
        <taxon>Streptomyces</taxon>
    </lineage>
</organism>
<proteinExistence type="predicted"/>
<dbReference type="Proteomes" id="UP001431429">
    <property type="component" value="Unassembled WGS sequence"/>
</dbReference>
<evidence type="ECO:0000313" key="1">
    <source>
        <dbReference type="EMBL" id="MCM2391251.1"/>
    </source>
</evidence>
<dbReference type="RefSeq" id="WP_250921573.1">
    <property type="nucleotide sequence ID" value="NZ_JAMQAW010000029.1"/>
</dbReference>
<name>A0ABT0USN0_9ACTN</name>
<reference evidence="1" key="1">
    <citation type="submission" date="2022-06" db="EMBL/GenBank/DDBJ databases">
        <title>Genome public.</title>
        <authorList>
            <person name="Sun Q."/>
        </authorList>
    </citation>
    <scope>NUCLEOTIDE SEQUENCE</scope>
    <source>
        <strain evidence="1">CWNU-1</strain>
    </source>
</reference>